<gene>
    <name evidence="2" type="ORF">T11_7042</name>
</gene>
<dbReference type="EMBL" id="JYDP01000073">
    <property type="protein sequence ID" value="KRZ09372.1"/>
    <property type="molecule type" value="Genomic_DNA"/>
</dbReference>
<feature type="region of interest" description="Disordered" evidence="1">
    <location>
        <begin position="32"/>
        <end position="73"/>
    </location>
</feature>
<sequence>MSCNNMKSVQIKGGSSESTVILIVSGVMEGATNRPSPELRVLSGNPPSLRNKGKCEKTSPIQLGMQNAASPFT</sequence>
<organism evidence="2 3">
    <name type="scientific">Trichinella zimbabwensis</name>
    <dbReference type="NCBI Taxonomy" id="268475"/>
    <lineage>
        <taxon>Eukaryota</taxon>
        <taxon>Metazoa</taxon>
        <taxon>Ecdysozoa</taxon>
        <taxon>Nematoda</taxon>
        <taxon>Enoplea</taxon>
        <taxon>Dorylaimia</taxon>
        <taxon>Trichinellida</taxon>
        <taxon>Trichinellidae</taxon>
        <taxon>Trichinella</taxon>
    </lineage>
</organism>
<keyword evidence="3" id="KW-1185">Reference proteome</keyword>
<dbReference type="Proteomes" id="UP000055024">
    <property type="component" value="Unassembled WGS sequence"/>
</dbReference>
<evidence type="ECO:0000313" key="2">
    <source>
        <dbReference type="EMBL" id="KRZ09372.1"/>
    </source>
</evidence>
<comment type="caution">
    <text evidence="2">The sequence shown here is derived from an EMBL/GenBank/DDBJ whole genome shotgun (WGS) entry which is preliminary data.</text>
</comment>
<evidence type="ECO:0000313" key="3">
    <source>
        <dbReference type="Proteomes" id="UP000055024"/>
    </source>
</evidence>
<reference evidence="2 3" key="1">
    <citation type="submission" date="2015-01" db="EMBL/GenBank/DDBJ databases">
        <title>Evolution of Trichinella species and genotypes.</title>
        <authorList>
            <person name="Korhonen P.K."/>
            <person name="Edoardo P."/>
            <person name="Giuseppe L.R."/>
            <person name="Gasser R.B."/>
        </authorList>
    </citation>
    <scope>NUCLEOTIDE SEQUENCE [LARGE SCALE GENOMIC DNA]</scope>
    <source>
        <strain evidence="2">ISS1029</strain>
    </source>
</reference>
<name>A0A0V1HGC0_9BILA</name>
<accession>A0A0V1HGC0</accession>
<feature type="compositionally biased region" description="Polar residues" evidence="1">
    <location>
        <begin position="59"/>
        <end position="73"/>
    </location>
</feature>
<evidence type="ECO:0000256" key="1">
    <source>
        <dbReference type="SAM" id="MobiDB-lite"/>
    </source>
</evidence>
<dbReference type="AlphaFoldDB" id="A0A0V1HGC0"/>
<proteinExistence type="predicted"/>
<protein>
    <submittedName>
        <fullName evidence="2">Uncharacterized protein</fullName>
    </submittedName>
</protein>